<dbReference type="PANTHER" id="PTHR35534:SF1">
    <property type="entry name" value="LARGE RIBOSOMAL SUBUNIT PROTEIN BL32"/>
    <property type="match status" value="1"/>
</dbReference>
<dbReference type="NCBIfam" id="TIGR01031">
    <property type="entry name" value="rpmF_bact"/>
    <property type="match status" value="1"/>
</dbReference>
<keyword evidence="3" id="KW-0687">Ribonucleoprotein</keyword>
<dbReference type="HAMAP" id="MF_00340">
    <property type="entry name" value="Ribosomal_bL32"/>
    <property type="match status" value="1"/>
</dbReference>
<dbReference type="PANTHER" id="PTHR35534">
    <property type="entry name" value="50S RIBOSOMAL PROTEIN L32"/>
    <property type="match status" value="1"/>
</dbReference>
<sequence>MANPKSRHSRCRRDRRRANWKGTILSLMKCPECGELKLPHRVCTGCGMYNDRKVIKVIEKTEI</sequence>
<dbReference type="Pfam" id="PF01783">
    <property type="entry name" value="Ribosomal_L32p"/>
    <property type="match status" value="1"/>
</dbReference>
<organism evidence="4">
    <name type="scientific">hydrothermal vent metagenome</name>
    <dbReference type="NCBI Taxonomy" id="652676"/>
    <lineage>
        <taxon>unclassified sequences</taxon>
        <taxon>metagenomes</taxon>
        <taxon>ecological metagenomes</taxon>
    </lineage>
</organism>
<dbReference type="SUPFAM" id="SSF57829">
    <property type="entry name" value="Zn-binding ribosomal proteins"/>
    <property type="match status" value="1"/>
</dbReference>
<accession>A0A3B1DR50</accession>
<dbReference type="InterPro" id="IPR002677">
    <property type="entry name" value="Ribosomal_bL32"/>
</dbReference>
<dbReference type="InterPro" id="IPR011332">
    <property type="entry name" value="Ribosomal_zn-bd"/>
</dbReference>
<dbReference type="GO" id="GO:0015934">
    <property type="term" value="C:large ribosomal subunit"/>
    <property type="evidence" value="ECO:0007669"/>
    <property type="project" value="InterPro"/>
</dbReference>
<evidence type="ECO:0000313" key="4">
    <source>
        <dbReference type="EMBL" id="VAX34255.1"/>
    </source>
</evidence>
<evidence type="ECO:0000256" key="3">
    <source>
        <dbReference type="ARBA" id="ARBA00023274"/>
    </source>
</evidence>
<proteinExistence type="inferred from homology"/>
<reference evidence="4" key="1">
    <citation type="submission" date="2018-06" db="EMBL/GenBank/DDBJ databases">
        <authorList>
            <person name="Zhirakovskaya E."/>
        </authorList>
    </citation>
    <scope>NUCLEOTIDE SEQUENCE</scope>
</reference>
<name>A0A3B1DR50_9ZZZZ</name>
<gene>
    <name evidence="4" type="ORF">MNBD_NITROSPIRAE03-175</name>
</gene>
<dbReference type="GO" id="GO:0006412">
    <property type="term" value="P:translation"/>
    <property type="evidence" value="ECO:0007669"/>
    <property type="project" value="InterPro"/>
</dbReference>
<evidence type="ECO:0000256" key="1">
    <source>
        <dbReference type="ARBA" id="ARBA00008560"/>
    </source>
</evidence>
<comment type="similarity">
    <text evidence="1">Belongs to the bacterial ribosomal protein bL32 family.</text>
</comment>
<dbReference type="GO" id="GO:0003735">
    <property type="term" value="F:structural constituent of ribosome"/>
    <property type="evidence" value="ECO:0007669"/>
    <property type="project" value="InterPro"/>
</dbReference>
<protein>
    <submittedName>
        <fullName evidence="4">LSU ribosomal protein L32p @ LSU ribosomal protein L32p, zinc-dependent</fullName>
    </submittedName>
</protein>
<dbReference type="AlphaFoldDB" id="A0A3B1DR50"/>
<keyword evidence="2 4" id="KW-0689">Ribosomal protein</keyword>
<dbReference type="InterPro" id="IPR044957">
    <property type="entry name" value="Ribosomal_bL32_bact"/>
</dbReference>
<dbReference type="EMBL" id="UOGI01000278">
    <property type="protein sequence ID" value="VAX34255.1"/>
    <property type="molecule type" value="Genomic_DNA"/>
</dbReference>
<evidence type="ECO:0000256" key="2">
    <source>
        <dbReference type="ARBA" id="ARBA00022980"/>
    </source>
</evidence>